<feature type="active site" description="Acyl-ester intermediate" evidence="13">
    <location>
        <position position="81"/>
    </location>
</feature>
<evidence type="ECO:0000256" key="8">
    <source>
        <dbReference type="ARBA" id="ARBA00022801"/>
    </source>
</evidence>
<dbReference type="InterPro" id="IPR012338">
    <property type="entry name" value="Beta-lactam/transpept-like"/>
</dbReference>
<proteinExistence type="inferred from homology"/>
<keyword evidence="7" id="KW-0732">Signal</keyword>
<evidence type="ECO:0000256" key="10">
    <source>
        <dbReference type="ARBA" id="ARBA00022984"/>
    </source>
</evidence>
<dbReference type="SUPFAM" id="SSF69189">
    <property type="entry name" value="Penicillin-binding protein associated domain"/>
    <property type="match status" value="1"/>
</dbReference>
<dbReference type="GO" id="GO:0071555">
    <property type="term" value="P:cell wall organization"/>
    <property type="evidence" value="ECO:0007669"/>
    <property type="project" value="UniProtKB-KW"/>
</dbReference>
<keyword evidence="11" id="KW-0961">Cell wall biogenesis/degradation</keyword>
<evidence type="ECO:0000256" key="7">
    <source>
        <dbReference type="ARBA" id="ARBA00022729"/>
    </source>
</evidence>
<evidence type="ECO:0000256" key="3">
    <source>
        <dbReference type="ARBA" id="ARBA00007164"/>
    </source>
</evidence>
<dbReference type="Pfam" id="PF07943">
    <property type="entry name" value="PBP5_C"/>
    <property type="match status" value="1"/>
</dbReference>
<evidence type="ECO:0000256" key="2">
    <source>
        <dbReference type="ARBA" id="ARBA00004752"/>
    </source>
</evidence>
<evidence type="ECO:0000256" key="6">
    <source>
        <dbReference type="ARBA" id="ARBA00022670"/>
    </source>
</evidence>
<dbReference type="InterPro" id="IPR037167">
    <property type="entry name" value="Peptidase_S11_C_sf"/>
</dbReference>
<accession>A0A4V0H0B1</accession>
<dbReference type="InterPro" id="IPR015956">
    <property type="entry name" value="Peniciliin-bd_prot_C_sf"/>
</dbReference>
<dbReference type="InterPro" id="IPR012907">
    <property type="entry name" value="Peptidase_S11_C"/>
</dbReference>
<evidence type="ECO:0000256" key="15">
    <source>
        <dbReference type="RuleBase" id="RU004016"/>
    </source>
</evidence>
<keyword evidence="8 17" id="KW-0378">Hydrolase</keyword>
<comment type="catalytic activity">
    <reaction evidence="12">
        <text>Preferential cleavage: (Ac)2-L-Lys-D-Ala-|-D-Ala. Also transpeptidation of peptidyl-alanyl moieties that are N-acyl substituents of D-alanine.</text>
        <dbReference type="EC" id="3.4.16.4"/>
    </reaction>
</comment>
<sequence length="426" mass="47598">MSMKTYNGLFLTFAQEIVRIIIMKKQIYLMLICIFILSPLSHPVFADQALNLRAKEAIAVEYSTGKILYQKNSDRKVPIASLTKIMTIYLTLKEINSGRLKWNDSVEMSKYATALANNPDISNPPLYKNSYSVKELVDSSMVVSSNSSAIALAEKIAGSEAKFVDKMKNQLETWGITDYQLVNASGLNNSMLNGHIYPGSSKKSENRLSAKSIAIVSRHLIKDYPEILTISSQNQLYWGNDILTNSNHLLPGNIMGRKGVDGLKTGTTTKAGQTYIGTAVQDKMRVIVVILNATDASKDSNARFVEANKLFDYSFQHYQKATIPKGKPFSTKLAISNAKQKTIAFKSKYDFTVIQPVNDQTIHYKIVPNKQRTVAPITKDEQLGKIIFRDKSSYLGEKPSTPIFATKSVKALSIWEKFNSFFTHSN</sequence>
<dbReference type="Pfam" id="PF00768">
    <property type="entry name" value="Peptidase_S11"/>
    <property type="match status" value="1"/>
</dbReference>
<dbReference type="RefSeq" id="WP_232036525.1">
    <property type="nucleotide sequence ID" value="NZ_LR594052.1"/>
</dbReference>
<feature type="active site" description="Proton acceptor" evidence="13">
    <location>
        <position position="84"/>
    </location>
</feature>
<dbReference type="PANTHER" id="PTHR21581">
    <property type="entry name" value="D-ALANYL-D-ALANINE CARBOXYPEPTIDASE"/>
    <property type="match status" value="1"/>
</dbReference>
<dbReference type="GO" id="GO:0008360">
    <property type="term" value="P:regulation of cell shape"/>
    <property type="evidence" value="ECO:0007669"/>
    <property type="project" value="UniProtKB-KW"/>
</dbReference>
<evidence type="ECO:0000313" key="17">
    <source>
        <dbReference type="EMBL" id="VTT42002.1"/>
    </source>
</evidence>
<feature type="domain" description="Peptidase S11 D-Ala-D-Ala carboxypeptidase A C-terminal" evidence="16">
    <location>
        <begin position="318"/>
        <end position="411"/>
    </location>
</feature>
<organism evidence="17 18">
    <name type="scientific">Streptococcus porcinus</name>
    <dbReference type="NCBI Taxonomy" id="1340"/>
    <lineage>
        <taxon>Bacteria</taxon>
        <taxon>Bacillati</taxon>
        <taxon>Bacillota</taxon>
        <taxon>Bacilli</taxon>
        <taxon>Lactobacillales</taxon>
        <taxon>Streptococcaceae</taxon>
        <taxon>Streptococcus</taxon>
    </lineage>
</organism>
<protein>
    <recommendedName>
        <fullName evidence="4">serine-type D-Ala-D-Ala carboxypeptidase</fullName>
        <ecNumber evidence="4">3.4.16.4</ecNumber>
    </recommendedName>
</protein>
<dbReference type="GO" id="GO:0006508">
    <property type="term" value="P:proteolysis"/>
    <property type="evidence" value="ECO:0007669"/>
    <property type="project" value="UniProtKB-KW"/>
</dbReference>
<dbReference type="SUPFAM" id="SSF56601">
    <property type="entry name" value="beta-lactamase/transpeptidase-like"/>
    <property type="match status" value="1"/>
</dbReference>
<dbReference type="PANTHER" id="PTHR21581:SF11">
    <property type="entry name" value="D-ALANYL-D-ALANINE CARBOXYPEPTIDASE DACA"/>
    <property type="match status" value="1"/>
</dbReference>
<evidence type="ECO:0000256" key="11">
    <source>
        <dbReference type="ARBA" id="ARBA00023316"/>
    </source>
</evidence>
<evidence type="ECO:0000313" key="18">
    <source>
        <dbReference type="Proteomes" id="UP000306241"/>
    </source>
</evidence>
<evidence type="ECO:0000256" key="12">
    <source>
        <dbReference type="ARBA" id="ARBA00034000"/>
    </source>
</evidence>
<dbReference type="Gene3D" id="2.60.410.10">
    <property type="entry name" value="D-Ala-D-Ala carboxypeptidase, C-terminal domain"/>
    <property type="match status" value="1"/>
</dbReference>
<comment type="similarity">
    <text evidence="3 15">Belongs to the peptidase S11 family.</text>
</comment>
<dbReference type="Gene3D" id="3.40.710.10">
    <property type="entry name" value="DD-peptidase/beta-lactamase superfamily"/>
    <property type="match status" value="1"/>
</dbReference>
<gene>
    <name evidence="17" type="primary">dacA_2</name>
    <name evidence="17" type="ORF">NCTC10924_00442</name>
</gene>
<reference evidence="17 18" key="1">
    <citation type="submission" date="2019-05" db="EMBL/GenBank/DDBJ databases">
        <authorList>
            <consortium name="Pathogen Informatics"/>
        </authorList>
    </citation>
    <scope>NUCLEOTIDE SEQUENCE [LARGE SCALE GENOMIC DNA]</scope>
    <source>
        <strain evidence="17 18">NCTC10924</strain>
    </source>
</reference>
<evidence type="ECO:0000256" key="5">
    <source>
        <dbReference type="ARBA" id="ARBA00022645"/>
    </source>
</evidence>
<name>A0A4V0H0B1_STRPO</name>
<keyword evidence="6" id="KW-0645">Protease</keyword>
<comment type="function">
    <text evidence="1">Removes C-terminal D-alanyl residues from sugar-peptide cell wall precursors.</text>
</comment>
<dbReference type="InterPro" id="IPR001967">
    <property type="entry name" value="Peptidase_S11_N"/>
</dbReference>
<evidence type="ECO:0000256" key="1">
    <source>
        <dbReference type="ARBA" id="ARBA00003217"/>
    </source>
</evidence>
<dbReference type="UniPathway" id="UPA00219"/>
<feature type="binding site" evidence="14">
    <location>
        <position position="264"/>
    </location>
    <ligand>
        <name>substrate</name>
    </ligand>
</feature>
<feature type="active site" evidence="13">
    <location>
        <position position="144"/>
    </location>
</feature>
<keyword evidence="9" id="KW-0133">Cell shape</keyword>
<dbReference type="Proteomes" id="UP000306241">
    <property type="component" value="Chromosome"/>
</dbReference>
<keyword evidence="10" id="KW-0573">Peptidoglycan synthesis</keyword>
<dbReference type="EC" id="3.4.16.4" evidence="4"/>
<evidence type="ECO:0000256" key="13">
    <source>
        <dbReference type="PIRSR" id="PIRSR618044-1"/>
    </source>
</evidence>
<dbReference type="GO" id="GO:0009252">
    <property type="term" value="P:peptidoglycan biosynthetic process"/>
    <property type="evidence" value="ECO:0007669"/>
    <property type="project" value="UniProtKB-UniPathway"/>
</dbReference>
<keyword evidence="5 17" id="KW-0121">Carboxypeptidase</keyword>
<evidence type="ECO:0000259" key="16">
    <source>
        <dbReference type="SMART" id="SM00936"/>
    </source>
</evidence>
<dbReference type="EMBL" id="LR594052">
    <property type="protein sequence ID" value="VTT42002.1"/>
    <property type="molecule type" value="Genomic_DNA"/>
</dbReference>
<dbReference type="InterPro" id="IPR018044">
    <property type="entry name" value="Peptidase_S11"/>
</dbReference>
<evidence type="ECO:0000256" key="9">
    <source>
        <dbReference type="ARBA" id="ARBA00022960"/>
    </source>
</evidence>
<evidence type="ECO:0000256" key="4">
    <source>
        <dbReference type="ARBA" id="ARBA00012448"/>
    </source>
</evidence>
<dbReference type="GO" id="GO:0009002">
    <property type="term" value="F:serine-type D-Ala-D-Ala carboxypeptidase activity"/>
    <property type="evidence" value="ECO:0007669"/>
    <property type="project" value="UniProtKB-EC"/>
</dbReference>
<dbReference type="AlphaFoldDB" id="A0A4V0H0B1"/>
<dbReference type="SMART" id="SM00936">
    <property type="entry name" value="PBP5_C"/>
    <property type="match status" value="1"/>
</dbReference>
<dbReference type="PRINTS" id="PR00725">
    <property type="entry name" value="DADACBPTASE1"/>
</dbReference>
<evidence type="ECO:0000256" key="14">
    <source>
        <dbReference type="PIRSR" id="PIRSR618044-2"/>
    </source>
</evidence>
<comment type="pathway">
    <text evidence="2">Cell wall biogenesis; peptidoglycan biosynthesis.</text>
</comment>
<dbReference type="NCBIfam" id="NF038273">
    <property type="entry name" value="strep_PBP3"/>
    <property type="match status" value="1"/>
</dbReference>